<protein>
    <submittedName>
        <fullName evidence="1">Uncharacterized protein</fullName>
    </submittedName>
</protein>
<accession>X0Q8Y6</accession>
<gene>
    <name evidence="1" type="ORF">RW1_040_00380</name>
</gene>
<keyword evidence="2" id="KW-1185">Reference proteome</keyword>
<evidence type="ECO:0000313" key="2">
    <source>
        <dbReference type="Proteomes" id="UP000019491"/>
    </source>
</evidence>
<name>X0Q8Y6_RHOWR</name>
<comment type="caution">
    <text evidence="1">The sequence shown here is derived from an EMBL/GenBank/DDBJ whole genome shotgun (WGS) entry which is preliminary data.</text>
</comment>
<organism evidence="1 2">
    <name type="scientific">Rhodococcus wratislaviensis NBRC 100605</name>
    <dbReference type="NCBI Taxonomy" id="1219028"/>
    <lineage>
        <taxon>Bacteria</taxon>
        <taxon>Bacillati</taxon>
        <taxon>Actinomycetota</taxon>
        <taxon>Actinomycetes</taxon>
        <taxon>Mycobacteriales</taxon>
        <taxon>Nocardiaceae</taxon>
        <taxon>Rhodococcus</taxon>
    </lineage>
</organism>
<dbReference type="EMBL" id="BAWF01000040">
    <property type="protein sequence ID" value="GAF47376.1"/>
    <property type="molecule type" value="Genomic_DNA"/>
</dbReference>
<evidence type="ECO:0000313" key="1">
    <source>
        <dbReference type="EMBL" id="GAF47376.1"/>
    </source>
</evidence>
<reference evidence="1 2" key="1">
    <citation type="submission" date="2014-02" db="EMBL/GenBank/DDBJ databases">
        <title>Whole genome shotgun sequence of Rhodococcus wratislaviensis NBRC 100605.</title>
        <authorList>
            <person name="Hosoyama A."/>
            <person name="Tsuchikane K."/>
            <person name="Yoshida I."/>
            <person name="Ohji S."/>
            <person name="Ichikawa N."/>
            <person name="Yamazoe A."/>
            <person name="Fujita N."/>
        </authorList>
    </citation>
    <scope>NUCLEOTIDE SEQUENCE [LARGE SCALE GENOMIC DNA]</scope>
    <source>
        <strain evidence="1 2">NBRC 100605</strain>
    </source>
</reference>
<dbReference type="AlphaFoldDB" id="X0Q8Y6"/>
<sequence>MARMPRGVSSGRLREYLVQQATDFRDSYGHLDPQVHAELSKPVDALRSGEAFHLHRHSLPDDHPARAAGHPADDLVLGADDVLRPAESGQ</sequence>
<dbReference type="Proteomes" id="UP000019491">
    <property type="component" value="Unassembled WGS sequence"/>
</dbReference>
<proteinExistence type="predicted"/>